<sequence>MVLMKKLLVIALLVLLFLFSWLHALGSGWLGGEAQSLRAVAEGPRTESDSTIAAPLILFGDLHTHTNFSLDAYLFNTELIKGVGSATVEDACDFARYCSALDFWSINDHAESLTPRAWKHTAEAVRRCNQSAGDPAHPDMVSFLGWEWSNTDQKNAVQHYGHKNVILRSGEEGEIPVRPISSAPGNLLARIPAVAVGLLGLVEELEFVSDMGWYLADSYSTPECPVGTPVDQLPVTCREVARTPADLYRKLDRGGFDSLVIPHGLSWGTTNPLDADFRNQLQDYENRYERLLESYSGHGNSEVFRDFERVVTEAGGAASCPPKTAGFLPCCRQAAEIFRAGCASPGSADCEAGAVNTMNTFSSIDIQAGRDLFPDASLDDWAGCGQLQNSFQPASTYVPRQSAQYNLALGYDTNGKMARAKFGLIGSSDNHMARPGNSYKETSRLMYTDSKSFSGRQSFSWNPYVESGSFYYTGGLIAVHSDGRDRDAIWEAMKARRVYGTSGDRILLWFDLLNSPAGIAPMGSDLSLDDTPRFRVKALGALEQVPGCPAEASNALGPSGIQNLCGGECYRPGDYRKRIERIEIVRVRPQQSATDEVGSLIENEWRVFKCADAGQGCTVEFEDDQYLAGNRPSLYYARAIQEAQPLIGGDPFGCVYDDKGNCTQRDYCIGERATRQENCLSLANPRAWSSPIFIEPSRKEEGGSMVQTPTPE</sequence>
<reference evidence="1" key="1">
    <citation type="submission" date="2019-02" db="EMBL/GenBank/DDBJ databases">
        <authorList>
            <person name="Li S.-H."/>
        </authorList>
    </citation>
    <scope>NUCLEOTIDE SEQUENCE</scope>
    <source>
        <strain evidence="1">IMCC11814</strain>
    </source>
</reference>
<name>A0ABT3T2I0_9GAMM</name>
<dbReference type="Pfam" id="PF12228">
    <property type="entry name" value="DUF3604"/>
    <property type="match status" value="1"/>
</dbReference>
<dbReference type="Gene3D" id="3.20.20.140">
    <property type="entry name" value="Metal-dependent hydrolases"/>
    <property type="match status" value="1"/>
</dbReference>
<proteinExistence type="predicted"/>
<gene>
    <name evidence="1" type="ORF">EYC82_03750</name>
</gene>
<dbReference type="EMBL" id="SHNO01000001">
    <property type="protein sequence ID" value="MCX2976464.1"/>
    <property type="molecule type" value="Genomic_DNA"/>
</dbReference>
<dbReference type="InterPro" id="IPR022028">
    <property type="entry name" value="DUF3604"/>
</dbReference>
<comment type="caution">
    <text evidence="1">The sequence shown here is derived from an EMBL/GenBank/DDBJ whole genome shotgun (WGS) entry which is preliminary data.</text>
</comment>
<accession>A0ABT3T2I0</accession>
<evidence type="ECO:0000313" key="1">
    <source>
        <dbReference type="EMBL" id="MCX2976464.1"/>
    </source>
</evidence>
<protein>
    <submittedName>
        <fullName evidence="1">DUF3604 domain-containing protein</fullName>
    </submittedName>
</protein>
<organism evidence="1 2">
    <name type="scientific">Candidatus Marimicrobium litorale</name>
    <dbReference type="NCBI Taxonomy" id="2518991"/>
    <lineage>
        <taxon>Bacteria</taxon>
        <taxon>Pseudomonadati</taxon>
        <taxon>Pseudomonadota</taxon>
        <taxon>Gammaproteobacteria</taxon>
        <taxon>Cellvibrionales</taxon>
        <taxon>Halieaceae</taxon>
        <taxon>Marimicrobium</taxon>
    </lineage>
</organism>
<evidence type="ECO:0000313" key="2">
    <source>
        <dbReference type="Proteomes" id="UP001143304"/>
    </source>
</evidence>
<keyword evidence="2" id="KW-1185">Reference proteome</keyword>
<dbReference type="Proteomes" id="UP001143304">
    <property type="component" value="Unassembled WGS sequence"/>
</dbReference>